<evidence type="ECO:0000256" key="5">
    <source>
        <dbReference type="SAM" id="SignalP"/>
    </source>
</evidence>
<feature type="chain" id="PRO_5045103172" evidence="5">
    <location>
        <begin position="26"/>
        <end position="341"/>
    </location>
</feature>
<dbReference type="EMBL" id="JBHPON010000001">
    <property type="protein sequence ID" value="MFC6034610.1"/>
    <property type="molecule type" value="Genomic_DNA"/>
</dbReference>
<keyword evidence="2 3" id="KW-0802">TPR repeat</keyword>
<name>A0ABW1KRU8_9PROT</name>
<feature type="compositionally biased region" description="Basic and acidic residues" evidence="4">
    <location>
        <begin position="295"/>
        <end position="307"/>
    </location>
</feature>
<dbReference type="InterPro" id="IPR019734">
    <property type="entry name" value="TPR_rpt"/>
</dbReference>
<dbReference type="PANTHER" id="PTHR44227:SF3">
    <property type="entry name" value="PROTEIN O-MANNOSYL-TRANSFERASE TMTC4"/>
    <property type="match status" value="1"/>
</dbReference>
<gene>
    <name evidence="6" type="ORF">ACFMB1_03590</name>
</gene>
<reference evidence="6 7" key="1">
    <citation type="submission" date="2024-09" db="EMBL/GenBank/DDBJ databases">
        <authorList>
            <person name="Zhang Z.-H."/>
        </authorList>
    </citation>
    <scope>NUCLEOTIDE SEQUENCE [LARGE SCALE GENOMIC DNA]</scope>
    <source>
        <strain evidence="6 7">HHTR114</strain>
    </source>
</reference>
<dbReference type="SMART" id="SM00028">
    <property type="entry name" value="TPR"/>
    <property type="match status" value="3"/>
</dbReference>
<dbReference type="PROSITE" id="PS50005">
    <property type="entry name" value="TPR"/>
    <property type="match status" value="1"/>
</dbReference>
<accession>A0ABW1KRU8</accession>
<keyword evidence="1" id="KW-0677">Repeat</keyword>
<evidence type="ECO:0000256" key="4">
    <source>
        <dbReference type="SAM" id="MobiDB-lite"/>
    </source>
</evidence>
<evidence type="ECO:0000256" key="1">
    <source>
        <dbReference type="ARBA" id="ARBA00022737"/>
    </source>
</evidence>
<organism evidence="6 7">
    <name type="scientific">Hyphococcus aureus</name>
    <dbReference type="NCBI Taxonomy" id="2666033"/>
    <lineage>
        <taxon>Bacteria</taxon>
        <taxon>Pseudomonadati</taxon>
        <taxon>Pseudomonadota</taxon>
        <taxon>Alphaproteobacteria</taxon>
        <taxon>Parvularculales</taxon>
        <taxon>Parvularculaceae</taxon>
        <taxon>Hyphococcus</taxon>
    </lineage>
</organism>
<dbReference type="InterPro" id="IPR011990">
    <property type="entry name" value="TPR-like_helical_dom_sf"/>
</dbReference>
<dbReference type="InterPro" id="IPR052346">
    <property type="entry name" value="O-mannosyl-transferase_TMTC"/>
</dbReference>
<dbReference type="Pfam" id="PF13432">
    <property type="entry name" value="TPR_16"/>
    <property type="match status" value="1"/>
</dbReference>
<feature type="region of interest" description="Disordered" evidence="4">
    <location>
        <begin position="273"/>
        <end position="341"/>
    </location>
</feature>
<keyword evidence="5" id="KW-0732">Signal</keyword>
<protein>
    <submittedName>
        <fullName evidence="6">Tetratricopeptide repeat protein</fullName>
    </submittedName>
</protein>
<evidence type="ECO:0000313" key="7">
    <source>
        <dbReference type="Proteomes" id="UP001596116"/>
    </source>
</evidence>
<sequence length="341" mass="36169">MLTASKLATKYAIVAGAAIMLPACASSVQKTTASAGIGNNDYREAIGVYSSSSGDEGMDPIAAAAFWGTRYNTDQSDPAVAVNFSRALRKIGSNEEAVGVMQKTAATHLDNADVNLEYGKVLVESGRAFEAVRYLETAVAKAPADWRALSAYGVALDQIGEHDEARAKYDRALGVAPGEVMLLNNKGLSYALDGNLSQARQTLRQAATNAGADSRIRQNLALVLALSGDMREAERLARSDLPPLVADNNIDVYRQLMNQPAYWDQYAAGDVDTPNFDDVPAAPLSPVAPSPKPQLQEEPKEDEEKADTSPVALMEVAPVTSASMPAEPAPVEGGIELKTDE</sequence>
<feature type="signal peptide" evidence="5">
    <location>
        <begin position="1"/>
        <end position="25"/>
    </location>
</feature>
<keyword evidence="7" id="KW-1185">Reference proteome</keyword>
<dbReference type="PANTHER" id="PTHR44227">
    <property type="match status" value="1"/>
</dbReference>
<dbReference type="RefSeq" id="WP_379880053.1">
    <property type="nucleotide sequence ID" value="NZ_JBHPON010000001.1"/>
</dbReference>
<dbReference type="Gene3D" id="1.25.40.10">
    <property type="entry name" value="Tetratricopeptide repeat domain"/>
    <property type="match status" value="1"/>
</dbReference>
<evidence type="ECO:0000256" key="2">
    <source>
        <dbReference type="ARBA" id="ARBA00022803"/>
    </source>
</evidence>
<evidence type="ECO:0000256" key="3">
    <source>
        <dbReference type="PROSITE-ProRule" id="PRU00339"/>
    </source>
</evidence>
<feature type="repeat" description="TPR" evidence="3">
    <location>
        <begin position="146"/>
        <end position="179"/>
    </location>
</feature>
<comment type="caution">
    <text evidence="6">The sequence shown here is derived from an EMBL/GenBank/DDBJ whole genome shotgun (WGS) entry which is preliminary data.</text>
</comment>
<dbReference type="SUPFAM" id="SSF48452">
    <property type="entry name" value="TPR-like"/>
    <property type="match status" value="1"/>
</dbReference>
<proteinExistence type="predicted"/>
<dbReference type="Proteomes" id="UP001596116">
    <property type="component" value="Unassembled WGS sequence"/>
</dbReference>
<evidence type="ECO:0000313" key="6">
    <source>
        <dbReference type="EMBL" id="MFC6034610.1"/>
    </source>
</evidence>